<evidence type="ECO:0000313" key="2">
    <source>
        <dbReference type="EMBL" id="RPE27884.1"/>
    </source>
</evidence>
<sequence>MDLFIALFDGGLYVPIAAPGEVITGRDPEGGRVVLGFADPRLGRDLPGAVGAAYYDAAQLMSLLEGSGAVRLVLRSAQGEWKLPRALLDAWARDFRGERLLLDPPTGPDATALLEALARRMSGFPAVRTAWLSLARWPDSPDPQLLLHVAVDEDPPGPVANHLLRALLHEQPLRHLAYPKVAVVPLHPDAHAETIADLDRRGLPAVRHDSRPGPLGTPAPAAPPAAPKPKRRWFQRP</sequence>
<protein>
    <submittedName>
        <fullName evidence="2">Uncharacterized protein</fullName>
    </submittedName>
</protein>
<accession>A0A3N4RUY5</accession>
<feature type="compositionally biased region" description="Basic residues" evidence="1">
    <location>
        <begin position="228"/>
        <end position="237"/>
    </location>
</feature>
<organism evidence="2 3">
    <name type="scientific">Kitasatospora cineracea</name>
    <dbReference type="NCBI Taxonomy" id="88074"/>
    <lineage>
        <taxon>Bacteria</taxon>
        <taxon>Bacillati</taxon>
        <taxon>Actinomycetota</taxon>
        <taxon>Actinomycetes</taxon>
        <taxon>Kitasatosporales</taxon>
        <taxon>Streptomycetaceae</taxon>
        <taxon>Kitasatospora</taxon>
    </lineage>
</organism>
<evidence type="ECO:0000256" key="1">
    <source>
        <dbReference type="SAM" id="MobiDB-lite"/>
    </source>
</evidence>
<dbReference type="EMBL" id="RKQG01000003">
    <property type="protein sequence ID" value="RPE27884.1"/>
    <property type="molecule type" value="Genomic_DNA"/>
</dbReference>
<proteinExistence type="predicted"/>
<gene>
    <name evidence="2" type="ORF">EDD38_7174</name>
</gene>
<comment type="caution">
    <text evidence="2">The sequence shown here is derived from an EMBL/GenBank/DDBJ whole genome shotgun (WGS) entry which is preliminary data.</text>
</comment>
<feature type="compositionally biased region" description="Pro residues" evidence="1">
    <location>
        <begin position="215"/>
        <end position="227"/>
    </location>
</feature>
<keyword evidence="3" id="KW-1185">Reference proteome</keyword>
<evidence type="ECO:0000313" key="3">
    <source>
        <dbReference type="Proteomes" id="UP000266906"/>
    </source>
</evidence>
<dbReference type="Proteomes" id="UP000266906">
    <property type="component" value="Unassembled WGS sequence"/>
</dbReference>
<dbReference type="AlphaFoldDB" id="A0A3N4RUY5"/>
<name>A0A3N4RUY5_9ACTN</name>
<feature type="region of interest" description="Disordered" evidence="1">
    <location>
        <begin position="204"/>
        <end position="237"/>
    </location>
</feature>
<reference evidence="2 3" key="1">
    <citation type="submission" date="2018-11" db="EMBL/GenBank/DDBJ databases">
        <title>Sequencing the genomes of 1000 actinobacteria strains.</title>
        <authorList>
            <person name="Klenk H.-P."/>
        </authorList>
    </citation>
    <scope>NUCLEOTIDE SEQUENCE [LARGE SCALE GENOMIC DNA]</scope>
    <source>
        <strain evidence="2 3">DSM 44781</strain>
    </source>
</reference>